<gene>
    <name evidence="7" type="ORF">A2994_02345</name>
</gene>
<dbReference type="InterPro" id="IPR002716">
    <property type="entry name" value="PIN_dom"/>
</dbReference>
<dbReference type="InterPro" id="IPR029060">
    <property type="entry name" value="PIN-like_dom_sf"/>
</dbReference>
<evidence type="ECO:0000256" key="4">
    <source>
        <dbReference type="ARBA" id="ARBA00022842"/>
    </source>
</evidence>
<dbReference type="AlphaFoldDB" id="A0A1F4PP82"/>
<feature type="transmembrane region" description="Helical" evidence="5">
    <location>
        <begin position="6"/>
        <end position="21"/>
    </location>
</feature>
<dbReference type="InterPro" id="IPR002792">
    <property type="entry name" value="TRAM_dom"/>
</dbReference>
<dbReference type="Gene3D" id="3.40.50.1010">
    <property type="entry name" value="5'-nuclease"/>
    <property type="match status" value="1"/>
</dbReference>
<keyword evidence="4" id="KW-0460">Magnesium</keyword>
<name>A0A1F4PP82_UNCK3</name>
<reference evidence="7 8" key="1">
    <citation type="journal article" date="2016" name="Nat. Commun.">
        <title>Thousands of microbial genomes shed light on interconnected biogeochemical processes in an aquifer system.</title>
        <authorList>
            <person name="Anantharaman K."/>
            <person name="Brown C.T."/>
            <person name="Hug L.A."/>
            <person name="Sharon I."/>
            <person name="Castelle C.J."/>
            <person name="Probst A.J."/>
            <person name="Thomas B.C."/>
            <person name="Singh A."/>
            <person name="Wilkins M.J."/>
            <person name="Karaoz U."/>
            <person name="Brodie E.L."/>
            <person name="Williams K.H."/>
            <person name="Hubbard S.S."/>
            <person name="Banfield J.F."/>
        </authorList>
    </citation>
    <scope>NUCLEOTIDE SEQUENCE [LARGE SCALE GENOMIC DNA]</scope>
</reference>
<dbReference type="GO" id="GO:0004518">
    <property type="term" value="F:nuclease activity"/>
    <property type="evidence" value="ECO:0007669"/>
    <property type="project" value="UniProtKB-KW"/>
</dbReference>
<keyword evidence="2" id="KW-0540">Nuclease</keyword>
<sequence length="319" mass="35126">MLFSQVFGILVLLLVVAYFLFARKSLEIKAADFVIATLGVVVGLSIGALISVPLNRIEGPFGQWLPLLVNVFSVAIVTTYAYNQRTAITKSVGKFFDTLVSATIRREFSPTHDGTDIIVDTSVIIDGRILEVVRTGFLSARLILPKFVLEELQNIADSADDLRRSRGRRGLDILSELKKDKNIVIKVVDEDFPSEVDVDSKLLKLARKLKARLMTVDYNLNRVAQIQNITVLNINELNNALRPVVLPGEKLHIKLVQAGKDRTQGVGYLDDGTMVVVEGGSRLIGKEIEASVTRVFQTIAGKMIFAVPAASLEEAPARR</sequence>
<dbReference type="SMART" id="SM00670">
    <property type="entry name" value="PINc"/>
    <property type="match status" value="1"/>
</dbReference>
<dbReference type="SUPFAM" id="SSF88723">
    <property type="entry name" value="PIN domain-like"/>
    <property type="match status" value="1"/>
</dbReference>
<evidence type="ECO:0000256" key="5">
    <source>
        <dbReference type="SAM" id="Phobius"/>
    </source>
</evidence>
<comment type="caution">
    <text evidence="7">The sequence shown here is derived from an EMBL/GenBank/DDBJ whole genome shotgun (WGS) entry which is preliminary data.</text>
</comment>
<evidence type="ECO:0000256" key="2">
    <source>
        <dbReference type="ARBA" id="ARBA00022722"/>
    </source>
</evidence>
<dbReference type="STRING" id="1798539.A2994_02345"/>
<dbReference type="CDD" id="cd09877">
    <property type="entry name" value="PIN_YacL-like"/>
    <property type="match status" value="1"/>
</dbReference>
<dbReference type="PANTHER" id="PTHR11603:SF147">
    <property type="entry name" value="MEMBRANE PROTEIN"/>
    <property type="match status" value="1"/>
</dbReference>
<evidence type="ECO:0000313" key="8">
    <source>
        <dbReference type="Proteomes" id="UP000179010"/>
    </source>
</evidence>
<dbReference type="Pfam" id="PF01938">
    <property type="entry name" value="TRAM"/>
    <property type="match status" value="1"/>
</dbReference>
<evidence type="ECO:0000313" key="7">
    <source>
        <dbReference type="EMBL" id="OGB85435.1"/>
    </source>
</evidence>
<protein>
    <recommendedName>
        <fullName evidence="6">TRAM domain-containing protein</fullName>
    </recommendedName>
</protein>
<keyword evidence="5" id="KW-0472">Membrane</keyword>
<accession>A0A1F4PP82</accession>
<dbReference type="EMBL" id="METE01000004">
    <property type="protein sequence ID" value="OGB85435.1"/>
    <property type="molecule type" value="Genomic_DNA"/>
</dbReference>
<evidence type="ECO:0000256" key="1">
    <source>
        <dbReference type="ARBA" id="ARBA00001946"/>
    </source>
</evidence>
<evidence type="ECO:0000256" key="3">
    <source>
        <dbReference type="ARBA" id="ARBA00022801"/>
    </source>
</evidence>
<feature type="domain" description="TRAM" evidence="6">
    <location>
        <begin position="244"/>
        <end position="305"/>
    </location>
</feature>
<comment type="cofactor">
    <cofactor evidence="1">
        <name>Mg(2+)</name>
        <dbReference type="ChEBI" id="CHEBI:18420"/>
    </cofactor>
</comment>
<dbReference type="Proteomes" id="UP000179010">
    <property type="component" value="Unassembled WGS sequence"/>
</dbReference>
<dbReference type="GO" id="GO:0016787">
    <property type="term" value="F:hydrolase activity"/>
    <property type="evidence" value="ECO:0007669"/>
    <property type="project" value="UniProtKB-KW"/>
</dbReference>
<dbReference type="Pfam" id="PF13638">
    <property type="entry name" value="PIN_4"/>
    <property type="match status" value="1"/>
</dbReference>
<dbReference type="PROSITE" id="PS50926">
    <property type="entry name" value="TRAM"/>
    <property type="match status" value="1"/>
</dbReference>
<feature type="transmembrane region" description="Helical" evidence="5">
    <location>
        <begin position="64"/>
        <end position="82"/>
    </location>
</feature>
<feature type="transmembrane region" description="Helical" evidence="5">
    <location>
        <begin position="33"/>
        <end position="52"/>
    </location>
</feature>
<dbReference type="PANTHER" id="PTHR11603">
    <property type="entry name" value="AAA FAMILY ATPASE"/>
    <property type="match status" value="1"/>
</dbReference>
<keyword evidence="5" id="KW-1133">Transmembrane helix</keyword>
<keyword evidence="5" id="KW-0812">Transmembrane</keyword>
<proteinExistence type="predicted"/>
<evidence type="ECO:0000259" key="6">
    <source>
        <dbReference type="PROSITE" id="PS50926"/>
    </source>
</evidence>
<dbReference type="InterPro" id="IPR052041">
    <property type="entry name" value="Nucleic_acid_metab_PIN/TRAM"/>
</dbReference>
<keyword evidence="3" id="KW-0378">Hydrolase</keyword>
<organism evidence="7 8">
    <name type="scientific">candidate division Kazan bacterium RIFCSPLOWO2_01_FULL_48_13</name>
    <dbReference type="NCBI Taxonomy" id="1798539"/>
    <lineage>
        <taxon>Bacteria</taxon>
        <taxon>Bacteria division Kazan-3B-28</taxon>
    </lineage>
</organism>